<feature type="compositionally biased region" description="Basic and acidic residues" evidence="1">
    <location>
        <begin position="56"/>
        <end position="70"/>
    </location>
</feature>
<dbReference type="AlphaFoldDB" id="A0AAF0EH70"/>
<sequence length="328" mass="35832">MSDKDRASSHGLGDELRAMLADQGKQVDGVAGPSRMREGLESSFASSSSRPSAFRASDRAPDSMRAKATDEDFGAFQRGSHMDADMMERAWQQSVPIAPATASAPLMPDTQKDAADFLAALESEERAGTAAEAERTTLPPVVALEDAWRPPSPSHGLAMSREQYAMHERLARQQAGLDEEQPYRLVERLEPPADDATLEEGVYARDPSAALETVWHAQDKRAARVQHVQQTQAGSIPTSQFTKVRGQAIVDRLRGWLVRQGYTDEVYGLPPLTAQTFGEATMDASDAQTEERRATAIRRLDALYRHLSVSAPPGGASDMEAWLHAHPK</sequence>
<evidence type="ECO:0000256" key="1">
    <source>
        <dbReference type="SAM" id="MobiDB-lite"/>
    </source>
</evidence>
<dbReference type="Proteomes" id="UP001214415">
    <property type="component" value="Chromosome 7"/>
</dbReference>
<reference evidence="2" key="1">
    <citation type="submission" date="2023-03" db="EMBL/GenBank/DDBJ databases">
        <title>Mating type loci evolution in Malassezia.</title>
        <authorList>
            <person name="Coelho M.A."/>
        </authorList>
    </citation>
    <scope>NUCLEOTIDE SEQUENCE</scope>
    <source>
        <strain evidence="2">CBS 12830</strain>
    </source>
</reference>
<organism evidence="2 3">
    <name type="scientific">Malassezia equina</name>
    <dbReference type="NCBI Taxonomy" id="1381935"/>
    <lineage>
        <taxon>Eukaryota</taxon>
        <taxon>Fungi</taxon>
        <taxon>Dikarya</taxon>
        <taxon>Basidiomycota</taxon>
        <taxon>Ustilaginomycotina</taxon>
        <taxon>Malasseziomycetes</taxon>
        <taxon>Malasseziales</taxon>
        <taxon>Malasseziaceae</taxon>
        <taxon>Malassezia</taxon>
    </lineage>
</organism>
<gene>
    <name evidence="2" type="ORF">MEQU1_003332</name>
</gene>
<keyword evidence="3" id="KW-1185">Reference proteome</keyword>
<feature type="region of interest" description="Disordered" evidence="1">
    <location>
        <begin position="1"/>
        <end position="81"/>
    </location>
</feature>
<name>A0AAF0EH70_9BASI</name>
<evidence type="ECO:0000313" key="2">
    <source>
        <dbReference type="EMBL" id="WFD24629.1"/>
    </source>
</evidence>
<proteinExistence type="predicted"/>
<accession>A0AAF0EH70</accession>
<dbReference type="EMBL" id="CP119906">
    <property type="protein sequence ID" value="WFD24629.1"/>
    <property type="molecule type" value="Genomic_DNA"/>
</dbReference>
<protein>
    <submittedName>
        <fullName evidence="2">Uncharacterized protein</fullName>
    </submittedName>
</protein>
<evidence type="ECO:0000313" key="3">
    <source>
        <dbReference type="Proteomes" id="UP001214415"/>
    </source>
</evidence>
<feature type="compositionally biased region" description="Basic and acidic residues" evidence="1">
    <location>
        <begin position="1"/>
        <end position="17"/>
    </location>
</feature>
<feature type="compositionally biased region" description="Low complexity" evidence="1">
    <location>
        <begin position="42"/>
        <end position="55"/>
    </location>
</feature>